<dbReference type="CTD" id="109317623"/>
<sequence>MTKAPEDTPTIYKDLEDVVQFLTPKLQHSKYLASTGASAPLANANAPPVALFLSTSLHADLQTKARPPTDLALRQACAAPRKNEHLLQDARRMSPREAEGTWERPRFPGLLSCFAWGPWGHRKERDAIPSQGSSQETRQDSEDELALTAIFPNGDCEDRGSGLRALDRPTYLSHEQPQDSR</sequence>
<keyword evidence="3" id="KW-1185">Reference proteome</keyword>
<organism evidence="3 4">
    <name type="scientific">Octodon degus</name>
    <name type="common">Degu</name>
    <name type="synonym">Sciurus degus</name>
    <dbReference type="NCBI Taxonomy" id="10160"/>
    <lineage>
        <taxon>Eukaryota</taxon>
        <taxon>Metazoa</taxon>
        <taxon>Chordata</taxon>
        <taxon>Craniata</taxon>
        <taxon>Vertebrata</taxon>
        <taxon>Euteleostomi</taxon>
        <taxon>Mammalia</taxon>
        <taxon>Eutheria</taxon>
        <taxon>Euarchontoglires</taxon>
        <taxon>Glires</taxon>
        <taxon>Rodentia</taxon>
        <taxon>Hystricomorpha</taxon>
        <taxon>Octodontidae</taxon>
        <taxon>Octodon</taxon>
    </lineage>
</organism>
<evidence type="ECO:0000313" key="3">
    <source>
        <dbReference type="Proteomes" id="UP000515203"/>
    </source>
</evidence>
<gene>
    <name evidence="4" type="primary">CUNH2orf72</name>
</gene>
<evidence type="ECO:0000256" key="1">
    <source>
        <dbReference type="SAM" id="MobiDB-lite"/>
    </source>
</evidence>
<dbReference type="RefSeq" id="XP_023577828.1">
    <property type="nucleotide sequence ID" value="XM_023722060.1"/>
</dbReference>
<dbReference type="InterPro" id="IPR027868">
    <property type="entry name" value="C2orf72-like_C"/>
</dbReference>
<dbReference type="Proteomes" id="UP000515203">
    <property type="component" value="Unplaced"/>
</dbReference>
<accession>A0A6P6F0R0</accession>
<feature type="region of interest" description="Disordered" evidence="1">
    <location>
        <begin position="124"/>
        <end position="181"/>
    </location>
</feature>
<dbReference type="PANTHER" id="PTHR35675">
    <property type="entry name" value="HYPOTHETICAL PROTEIN LOC100362216"/>
    <property type="match status" value="1"/>
</dbReference>
<dbReference type="InParanoid" id="A0A6P6F0R0"/>
<reference evidence="4" key="1">
    <citation type="submission" date="2025-08" db="UniProtKB">
        <authorList>
            <consortium name="RefSeq"/>
        </authorList>
    </citation>
    <scope>IDENTIFICATION</scope>
</reference>
<dbReference type="PANTHER" id="PTHR35675:SF1">
    <property type="entry name" value="RIKEN CDNA 2810459M11 GENE"/>
    <property type="match status" value="1"/>
</dbReference>
<dbReference type="OrthoDB" id="9909567at2759"/>
<protein>
    <submittedName>
        <fullName evidence="4">Uncharacterized protein C2orf72 homolog</fullName>
    </submittedName>
</protein>
<feature type="domain" description="C2orf72-like C-terminal" evidence="2">
    <location>
        <begin position="86"/>
        <end position="170"/>
    </location>
</feature>
<proteinExistence type="predicted"/>
<dbReference type="GeneID" id="111818366"/>
<feature type="compositionally biased region" description="Basic and acidic residues" evidence="1">
    <location>
        <begin position="156"/>
        <end position="167"/>
    </location>
</feature>
<evidence type="ECO:0000313" key="4">
    <source>
        <dbReference type="RefSeq" id="XP_023577828.1"/>
    </source>
</evidence>
<dbReference type="Pfam" id="PF15443">
    <property type="entry name" value="DUF4630"/>
    <property type="match status" value="1"/>
</dbReference>
<evidence type="ECO:0000259" key="2">
    <source>
        <dbReference type="Pfam" id="PF15443"/>
    </source>
</evidence>
<dbReference type="AlphaFoldDB" id="A0A6P6F0R0"/>
<dbReference type="FunCoup" id="A0A6P6F0R0">
    <property type="interactions" value="61"/>
</dbReference>
<name>A0A6P6F0R0_OCTDE</name>